<accession>A0AA37LCS4</accession>
<proteinExistence type="predicted"/>
<sequence>MSFPKLSWAVLLVVWTACTSADFTVYKAYNADALVAGLALGETCLQALLDAYGRYATLLSYLHRVSRAWERGANKGLPLTFAYNAGLVCTRDQAASRWCFLDSQTWQGSDYIRWDPDMCFSNGDDNSTVAPECADPGFDVDEVDDDMSAIRNLYEKDLIYRKRLLNPWLPNANFTDYLIDRFDGIQRVCSTSLPYTTSASTLYAVEATSTTTTGATPTSQSMTATPTCQGQTIQPLENWLTCNDLSDT</sequence>
<dbReference type="EMBL" id="BQXU01000007">
    <property type="protein sequence ID" value="GKT43585.1"/>
    <property type="molecule type" value="Genomic_DNA"/>
</dbReference>
<comment type="caution">
    <text evidence="2">The sequence shown here is derived from an EMBL/GenBank/DDBJ whole genome shotgun (WGS) entry which is preliminary data.</text>
</comment>
<name>A0AA37LCS4_9PEZI</name>
<evidence type="ECO:0000313" key="3">
    <source>
        <dbReference type="Proteomes" id="UP001055115"/>
    </source>
</evidence>
<keyword evidence="1" id="KW-0732">Signal</keyword>
<dbReference type="GeneID" id="73324568"/>
<dbReference type="Proteomes" id="UP001055115">
    <property type="component" value="Unassembled WGS sequence"/>
</dbReference>
<reference evidence="2 3" key="1">
    <citation type="submission" date="2022-03" db="EMBL/GenBank/DDBJ databases">
        <title>Genome data of Colletotrichum spp.</title>
        <authorList>
            <person name="Utami Y.D."/>
            <person name="Hiruma K."/>
        </authorList>
    </citation>
    <scope>NUCLEOTIDE SEQUENCE [LARGE SCALE GENOMIC DNA]</scope>
    <source>
        <strain evidence="2 3">MAFF 239500</strain>
    </source>
</reference>
<protein>
    <submittedName>
        <fullName evidence="2">LysM domain-containing protein</fullName>
    </submittedName>
</protein>
<feature type="chain" id="PRO_5041292902" evidence="1">
    <location>
        <begin position="22"/>
        <end position="248"/>
    </location>
</feature>
<gene>
    <name evidence="2" type="ORF">ColSpa_03766</name>
</gene>
<dbReference type="RefSeq" id="XP_049125935.1">
    <property type="nucleotide sequence ID" value="XM_049269978.1"/>
</dbReference>
<evidence type="ECO:0000313" key="2">
    <source>
        <dbReference type="EMBL" id="GKT43585.1"/>
    </source>
</evidence>
<keyword evidence="3" id="KW-1185">Reference proteome</keyword>
<feature type="signal peptide" evidence="1">
    <location>
        <begin position="1"/>
        <end position="21"/>
    </location>
</feature>
<organism evidence="2 3">
    <name type="scientific">Colletotrichum spaethianum</name>
    <dbReference type="NCBI Taxonomy" id="700344"/>
    <lineage>
        <taxon>Eukaryota</taxon>
        <taxon>Fungi</taxon>
        <taxon>Dikarya</taxon>
        <taxon>Ascomycota</taxon>
        <taxon>Pezizomycotina</taxon>
        <taxon>Sordariomycetes</taxon>
        <taxon>Hypocreomycetidae</taxon>
        <taxon>Glomerellales</taxon>
        <taxon>Glomerellaceae</taxon>
        <taxon>Colletotrichum</taxon>
        <taxon>Colletotrichum spaethianum species complex</taxon>
    </lineage>
</organism>
<evidence type="ECO:0000256" key="1">
    <source>
        <dbReference type="SAM" id="SignalP"/>
    </source>
</evidence>
<dbReference type="AlphaFoldDB" id="A0AA37LCS4"/>
<dbReference type="PROSITE" id="PS51257">
    <property type="entry name" value="PROKAR_LIPOPROTEIN"/>
    <property type="match status" value="1"/>
</dbReference>